<protein>
    <submittedName>
        <fullName evidence="2">Uncharacterized protein</fullName>
    </submittedName>
</protein>
<keyword evidence="3" id="KW-1185">Reference proteome</keyword>
<evidence type="ECO:0000256" key="1">
    <source>
        <dbReference type="SAM" id="MobiDB-lite"/>
    </source>
</evidence>
<gene>
    <name evidence="2" type="ORF">KY290_026150</name>
</gene>
<dbReference type="Proteomes" id="UP000826656">
    <property type="component" value="Unassembled WGS sequence"/>
</dbReference>
<sequence>MCGSPQPPPMISRGLRLIISEMTCSEKASTTKPVFDPVTLASKATPSAQGIPQPSSIPSTPTSTIVVAPTPSLIVTPP</sequence>
<evidence type="ECO:0000313" key="3">
    <source>
        <dbReference type="Proteomes" id="UP000826656"/>
    </source>
</evidence>
<feature type="compositionally biased region" description="Low complexity" evidence="1">
    <location>
        <begin position="51"/>
        <end position="64"/>
    </location>
</feature>
<comment type="caution">
    <text evidence="2">The sequence shown here is derived from an EMBL/GenBank/DDBJ whole genome shotgun (WGS) entry which is preliminary data.</text>
</comment>
<name>A0ABQ7UVL0_SOLTU</name>
<dbReference type="EMBL" id="JAIVGD010000018">
    <property type="protein sequence ID" value="KAH0755880.1"/>
    <property type="molecule type" value="Genomic_DNA"/>
</dbReference>
<evidence type="ECO:0000313" key="2">
    <source>
        <dbReference type="EMBL" id="KAH0755880.1"/>
    </source>
</evidence>
<organism evidence="2 3">
    <name type="scientific">Solanum tuberosum</name>
    <name type="common">Potato</name>
    <dbReference type="NCBI Taxonomy" id="4113"/>
    <lineage>
        <taxon>Eukaryota</taxon>
        <taxon>Viridiplantae</taxon>
        <taxon>Streptophyta</taxon>
        <taxon>Embryophyta</taxon>
        <taxon>Tracheophyta</taxon>
        <taxon>Spermatophyta</taxon>
        <taxon>Magnoliopsida</taxon>
        <taxon>eudicotyledons</taxon>
        <taxon>Gunneridae</taxon>
        <taxon>Pentapetalae</taxon>
        <taxon>asterids</taxon>
        <taxon>lamiids</taxon>
        <taxon>Solanales</taxon>
        <taxon>Solanaceae</taxon>
        <taxon>Solanoideae</taxon>
        <taxon>Solaneae</taxon>
        <taxon>Solanum</taxon>
    </lineage>
</organism>
<feature type="region of interest" description="Disordered" evidence="1">
    <location>
        <begin position="44"/>
        <end position="64"/>
    </location>
</feature>
<proteinExistence type="predicted"/>
<accession>A0ABQ7UVL0</accession>
<reference evidence="2 3" key="1">
    <citation type="journal article" date="2021" name="bioRxiv">
        <title>Chromosome-scale and haplotype-resolved genome assembly of a tetraploid potato cultivar.</title>
        <authorList>
            <person name="Sun H."/>
            <person name="Jiao W.-B."/>
            <person name="Krause K."/>
            <person name="Campoy J.A."/>
            <person name="Goel M."/>
            <person name="Folz-Donahue K."/>
            <person name="Kukat C."/>
            <person name="Huettel B."/>
            <person name="Schneeberger K."/>
        </authorList>
    </citation>
    <scope>NUCLEOTIDE SEQUENCE [LARGE SCALE GENOMIC DNA]</scope>
    <source>
        <strain evidence="2">SolTubOtavaFocal</strain>
        <tissue evidence="2">Leaves</tissue>
    </source>
</reference>